<dbReference type="EMBL" id="VDFR01000235">
    <property type="protein sequence ID" value="TNC27965.1"/>
    <property type="molecule type" value="Genomic_DNA"/>
</dbReference>
<protein>
    <recommendedName>
        <fullName evidence="5">Integral membrane protein</fullName>
    </recommendedName>
</protein>
<dbReference type="OrthoDB" id="3540634at2"/>
<feature type="transmembrane region" description="Helical" evidence="1">
    <location>
        <begin position="110"/>
        <end position="132"/>
    </location>
</feature>
<organism evidence="3 4">
    <name type="scientific">Mumia zhuanghuii</name>
    <dbReference type="NCBI Taxonomy" id="2585211"/>
    <lineage>
        <taxon>Bacteria</taxon>
        <taxon>Bacillati</taxon>
        <taxon>Actinomycetota</taxon>
        <taxon>Actinomycetes</taxon>
        <taxon>Propionibacteriales</taxon>
        <taxon>Nocardioidaceae</taxon>
        <taxon>Mumia</taxon>
    </lineage>
</organism>
<name>A0A5C4MN66_9ACTN</name>
<dbReference type="Proteomes" id="UP000306740">
    <property type="component" value="Unassembled WGS sequence"/>
</dbReference>
<keyword evidence="1" id="KW-1133">Transmembrane helix</keyword>
<evidence type="ECO:0000313" key="4">
    <source>
        <dbReference type="Proteomes" id="UP000306740"/>
    </source>
</evidence>
<sequence length="137" mass="13747">MNAASTITAGIVVLTVITIESGGVFLLRVVGGRKPANALQTSFFRAGHAHAGVLVILGLVTLLLTSAADVADPWAWLGPLGVLIAAILMPAGFFLSVLGRDPQRPGRLVALVWAGAGVLALGLATTGVSLVVTGATA</sequence>
<evidence type="ECO:0008006" key="5">
    <source>
        <dbReference type="Google" id="ProtNLM"/>
    </source>
</evidence>
<proteinExistence type="predicted"/>
<dbReference type="RefSeq" id="WP_139085421.1">
    <property type="nucleotide sequence ID" value="NZ_VDFR01000061.1"/>
</dbReference>
<accession>A0A5C4MN66</accession>
<gene>
    <name evidence="3" type="ORF">FHE65_13560</name>
    <name evidence="2" type="ORF">FHE65_34040</name>
</gene>
<feature type="transmembrane region" description="Helical" evidence="1">
    <location>
        <begin position="48"/>
        <end position="68"/>
    </location>
</feature>
<comment type="caution">
    <text evidence="3">The sequence shown here is derived from an EMBL/GenBank/DDBJ whole genome shotgun (WGS) entry which is preliminary data.</text>
</comment>
<feature type="transmembrane region" description="Helical" evidence="1">
    <location>
        <begin position="74"/>
        <end position="98"/>
    </location>
</feature>
<evidence type="ECO:0000313" key="2">
    <source>
        <dbReference type="EMBL" id="TNC27965.1"/>
    </source>
</evidence>
<evidence type="ECO:0000313" key="3">
    <source>
        <dbReference type="EMBL" id="TNC46090.1"/>
    </source>
</evidence>
<keyword evidence="1" id="KW-0812">Transmembrane</keyword>
<evidence type="ECO:0000256" key="1">
    <source>
        <dbReference type="SAM" id="Phobius"/>
    </source>
</evidence>
<dbReference type="EMBL" id="VDFR01000061">
    <property type="protein sequence ID" value="TNC46090.1"/>
    <property type="molecule type" value="Genomic_DNA"/>
</dbReference>
<dbReference type="AlphaFoldDB" id="A0A5C4MN66"/>
<feature type="transmembrane region" description="Helical" evidence="1">
    <location>
        <begin position="6"/>
        <end position="27"/>
    </location>
</feature>
<keyword evidence="1" id="KW-0472">Membrane</keyword>
<reference evidence="3 4" key="1">
    <citation type="submission" date="2019-05" db="EMBL/GenBank/DDBJ databases">
        <title>Mumia sp. nov., isolated from the intestinal contents of plateau pika (Ochotona curzoniae) in the Qinghai-Tibet plateau of China.</title>
        <authorList>
            <person name="Tian Z."/>
        </authorList>
    </citation>
    <scope>NUCLEOTIDE SEQUENCE [LARGE SCALE GENOMIC DNA]</scope>
    <source>
        <strain evidence="4">527</strain>
        <strain evidence="3">Z527</strain>
    </source>
</reference>